<comment type="caution">
    <text evidence="1">The sequence shown here is derived from an EMBL/GenBank/DDBJ whole genome shotgun (WGS) entry which is preliminary data.</text>
</comment>
<organism evidence="1 2">
    <name type="scientific">Kibdelosporangium lantanae</name>
    <dbReference type="NCBI Taxonomy" id="1497396"/>
    <lineage>
        <taxon>Bacteria</taxon>
        <taxon>Bacillati</taxon>
        <taxon>Actinomycetota</taxon>
        <taxon>Actinomycetes</taxon>
        <taxon>Pseudonocardiales</taxon>
        <taxon>Pseudonocardiaceae</taxon>
        <taxon>Kibdelosporangium</taxon>
    </lineage>
</organism>
<name>A0ABW3MCM6_9PSEU</name>
<accession>A0ABW3MCM6</accession>
<reference evidence="2" key="1">
    <citation type="journal article" date="2019" name="Int. J. Syst. Evol. Microbiol.">
        <title>The Global Catalogue of Microorganisms (GCM) 10K type strain sequencing project: providing services to taxonomists for standard genome sequencing and annotation.</title>
        <authorList>
            <consortium name="The Broad Institute Genomics Platform"/>
            <consortium name="The Broad Institute Genome Sequencing Center for Infectious Disease"/>
            <person name="Wu L."/>
            <person name="Ma J."/>
        </authorList>
    </citation>
    <scope>NUCLEOTIDE SEQUENCE [LARGE SCALE GENOMIC DNA]</scope>
    <source>
        <strain evidence="2">JCM 31486</strain>
    </source>
</reference>
<dbReference type="Proteomes" id="UP001597045">
    <property type="component" value="Unassembled WGS sequence"/>
</dbReference>
<sequence length="320" mass="33323">PGLDGLIAANAASRAIDPCALHDVAAAEQVTGMKAQVLLPGTFNLASCDLEVGPPGDALDAWRMVTTAGVRLDDGTIKKATPEKIGDLSVLHVPEVVRSKDACTYMLENSPKGGAVPVRTALELSVTREETKQEKAPCQVAKDYLTAVIKYWIQPAYRSDKLTLPALPIGHVDPCAGLAAVAPAMGGRIQVRPSSASPYDCTGIPAKLEPGMNPMQVTVALKFKGDPREALQNEKTSQGGKIKPVTVAGHTGTLTETAADPRSPKLGGSCAVNVVVDDAVGVAEFADKPNATKNLQVVSTTADTCELAQKAAESVMATIH</sequence>
<gene>
    <name evidence="1" type="ORF">ACFQ1S_24745</name>
</gene>
<evidence type="ECO:0000313" key="2">
    <source>
        <dbReference type="Proteomes" id="UP001597045"/>
    </source>
</evidence>
<feature type="non-terminal residue" evidence="1">
    <location>
        <position position="1"/>
    </location>
</feature>
<keyword evidence="2" id="KW-1185">Reference proteome</keyword>
<evidence type="ECO:0000313" key="1">
    <source>
        <dbReference type="EMBL" id="MFD1048510.1"/>
    </source>
</evidence>
<dbReference type="EMBL" id="JBHTIS010001636">
    <property type="protein sequence ID" value="MFD1048510.1"/>
    <property type="molecule type" value="Genomic_DNA"/>
</dbReference>
<proteinExistence type="predicted"/>
<protein>
    <submittedName>
        <fullName evidence="1">Uncharacterized protein</fullName>
    </submittedName>
</protein>